<proteinExistence type="predicted"/>
<evidence type="ECO:0000313" key="1">
    <source>
        <dbReference type="Ensembl" id="ENSMALP00000031095.1"/>
    </source>
</evidence>
<sequence length="177" mass="21088">MSQETELGIVISDGDWMNIWKMQQSTTSSHVWREHCWKNVIQFFINPKITSKYMSRVQPCWRKCRDVNVNHLHVFWLCPKIAPFWDDVHTVIVKILGYSIPKTRWIPVENIVGGLQEGITKKWSWPNIPTREEWLQIVGIIFEMESLTYKLRTQEERCQDKWEKWAVFTSAAKNGQH</sequence>
<dbReference type="Proteomes" id="UP000261600">
    <property type="component" value="Unplaced"/>
</dbReference>
<protein>
    <recommendedName>
        <fullName evidence="3">Reverse transcriptase zinc-binding domain-containing protein</fullName>
    </recommendedName>
</protein>
<dbReference type="STRING" id="43700.ENSMALP00000031095"/>
<keyword evidence="2" id="KW-1185">Reference proteome</keyword>
<dbReference type="Ensembl" id="ENSMALT00000031641.1">
    <property type="protein sequence ID" value="ENSMALP00000031095.1"/>
    <property type="gene ID" value="ENSMALG00000021480.1"/>
</dbReference>
<organism evidence="1 2">
    <name type="scientific">Monopterus albus</name>
    <name type="common">Swamp eel</name>
    <dbReference type="NCBI Taxonomy" id="43700"/>
    <lineage>
        <taxon>Eukaryota</taxon>
        <taxon>Metazoa</taxon>
        <taxon>Chordata</taxon>
        <taxon>Craniata</taxon>
        <taxon>Vertebrata</taxon>
        <taxon>Euteleostomi</taxon>
        <taxon>Actinopterygii</taxon>
        <taxon>Neopterygii</taxon>
        <taxon>Teleostei</taxon>
        <taxon>Neoteleostei</taxon>
        <taxon>Acanthomorphata</taxon>
        <taxon>Anabantaria</taxon>
        <taxon>Synbranchiformes</taxon>
        <taxon>Synbranchidae</taxon>
        <taxon>Monopterus</taxon>
    </lineage>
</organism>
<name>A0A3Q3KCI8_MONAL</name>
<evidence type="ECO:0008006" key="3">
    <source>
        <dbReference type="Google" id="ProtNLM"/>
    </source>
</evidence>
<evidence type="ECO:0000313" key="2">
    <source>
        <dbReference type="Proteomes" id="UP000261600"/>
    </source>
</evidence>
<reference evidence="1" key="1">
    <citation type="submission" date="2025-08" db="UniProtKB">
        <authorList>
            <consortium name="Ensembl"/>
        </authorList>
    </citation>
    <scope>IDENTIFICATION</scope>
</reference>
<reference evidence="1" key="2">
    <citation type="submission" date="2025-09" db="UniProtKB">
        <authorList>
            <consortium name="Ensembl"/>
        </authorList>
    </citation>
    <scope>IDENTIFICATION</scope>
</reference>
<dbReference type="AlphaFoldDB" id="A0A3Q3KCI8"/>
<accession>A0A3Q3KCI8</accession>